<name>A0ABV0TVY6_9TELE</name>
<evidence type="ECO:0000313" key="1">
    <source>
        <dbReference type="EMBL" id="MEQ2237075.1"/>
    </source>
</evidence>
<evidence type="ECO:0000313" key="2">
    <source>
        <dbReference type="Proteomes" id="UP001482620"/>
    </source>
</evidence>
<sequence length="111" mass="12036">MLTIQLTTELHGGAFGSTVALQQEGPGFNSRPGLFLHGICMFSLCTRGFSLPELPGASNCFCDQCRPYLACQISYHVLVGLNICLETNPALFLSRTSSLVCSGVFMMLFVH</sequence>
<dbReference type="EMBL" id="JAHRIQ010048265">
    <property type="protein sequence ID" value="MEQ2237075.1"/>
    <property type="molecule type" value="Genomic_DNA"/>
</dbReference>
<protein>
    <submittedName>
        <fullName evidence="1">Uncharacterized protein</fullName>
    </submittedName>
</protein>
<reference evidence="1 2" key="1">
    <citation type="submission" date="2021-06" db="EMBL/GenBank/DDBJ databases">
        <authorList>
            <person name="Palmer J.M."/>
        </authorList>
    </citation>
    <scope>NUCLEOTIDE SEQUENCE [LARGE SCALE GENOMIC DNA]</scope>
    <source>
        <strain evidence="2">if_2019</strain>
        <tissue evidence="1">Muscle</tissue>
    </source>
</reference>
<organism evidence="1 2">
    <name type="scientific">Ilyodon furcidens</name>
    <name type="common">goldbreast splitfin</name>
    <dbReference type="NCBI Taxonomy" id="33524"/>
    <lineage>
        <taxon>Eukaryota</taxon>
        <taxon>Metazoa</taxon>
        <taxon>Chordata</taxon>
        <taxon>Craniata</taxon>
        <taxon>Vertebrata</taxon>
        <taxon>Euteleostomi</taxon>
        <taxon>Actinopterygii</taxon>
        <taxon>Neopterygii</taxon>
        <taxon>Teleostei</taxon>
        <taxon>Neoteleostei</taxon>
        <taxon>Acanthomorphata</taxon>
        <taxon>Ovalentaria</taxon>
        <taxon>Atherinomorphae</taxon>
        <taxon>Cyprinodontiformes</taxon>
        <taxon>Goodeidae</taxon>
        <taxon>Ilyodon</taxon>
    </lineage>
</organism>
<accession>A0ABV0TVY6</accession>
<dbReference type="Proteomes" id="UP001482620">
    <property type="component" value="Unassembled WGS sequence"/>
</dbReference>
<gene>
    <name evidence="1" type="ORF">ILYODFUR_019295</name>
</gene>
<proteinExistence type="predicted"/>
<keyword evidence="2" id="KW-1185">Reference proteome</keyword>
<comment type="caution">
    <text evidence="1">The sequence shown here is derived from an EMBL/GenBank/DDBJ whole genome shotgun (WGS) entry which is preliminary data.</text>
</comment>